<keyword evidence="3 6" id="KW-0815">Transposition</keyword>
<dbReference type="PANTHER" id="PTHR33217">
    <property type="entry name" value="TRANSPOSASE FOR INSERTION SEQUENCE ELEMENT IS1081"/>
    <property type="match status" value="1"/>
</dbReference>
<evidence type="ECO:0000256" key="3">
    <source>
        <dbReference type="ARBA" id="ARBA00022578"/>
    </source>
</evidence>
<dbReference type="Proteomes" id="UP001597369">
    <property type="component" value="Unassembled WGS sequence"/>
</dbReference>
<accession>A0ABW4X3I9</accession>
<evidence type="ECO:0000256" key="5">
    <source>
        <dbReference type="ARBA" id="ARBA00023172"/>
    </source>
</evidence>
<dbReference type="InterPro" id="IPR001207">
    <property type="entry name" value="Transposase_mutator"/>
</dbReference>
<evidence type="ECO:0000313" key="7">
    <source>
        <dbReference type="EMBL" id="MFD2069548.1"/>
    </source>
</evidence>
<comment type="similarity">
    <text evidence="2 6">Belongs to the transposase mutator family.</text>
</comment>
<dbReference type="RefSeq" id="WP_377470855.1">
    <property type="nucleotide sequence ID" value="NZ_JBHUHV010000081.1"/>
</dbReference>
<evidence type="ECO:0000256" key="2">
    <source>
        <dbReference type="ARBA" id="ARBA00010961"/>
    </source>
</evidence>
<comment type="caution">
    <text evidence="7">The sequence shown here is derived from an EMBL/GenBank/DDBJ whole genome shotgun (WGS) entry which is preliminary data.</text>
</comment>
<sequence length="327" mass="37656">KKLKSKYGEVEIEVPRDRASTFEPVLVPKRRGLAEGIEELVISLYAKGMSTRDIEEQLRELYGFNLSESAVSAITHKVSEDILEWQQRPLEPLYCIVWMDGMVFKVRHNGKVINKTIYLAVGLNQQGKKELLGMWLSESESAAFWVSVLTDIRARGTEDILITCTDNLNGFAQGIKSVFPQAATQVCVVHQIRNSCRYVVWKDKKAFASDMKAIYNAPTREMALVELERFEQVWGSKYPYAIKSWRANWQELTVFFDFPLEIRSIIYTTNLIENINGKIRKYTKSKGAFPDDNSVKKAVFLALREITKKWTQPQRNWGIILNQFVTL</sequence>
<comment type="function">
    <text evidence="1 6">Required for the transposition of the insertion element.</text>
</comment>
<keyword evidence="4 6" id="KW-0238">DNA-binding</keyword>
<proteinExistence type="inferred from homology"/>
<dbReference type="PROSITE" id="PS01007">
    <property type="entry name" value="TRANSPOSASE_MUTATOR"/>
    <property type="match status" value="1"/>
</dbReference>
<feature type="non-terminal residue" evidence="7">
    <location>
        <position position="327"/>
    </location>
</feature>
<evidence type="ECO:0000313" key="8">
    <source>
        <dbReference type="Proteomes" id="UP001597369"/>
    </source>
</evidence>
<dbReference type="NCBIfam" id="NF033543">
    <property type="entry name" value="transpos_IS256"/>
    <property type="match status" value="1"/>
</dbReference>
<gene>
    <name evidence="7" type="ORF">ACFSKU_21925</name>
</gene>
<name>A0ABW4X3I9_9BACT</name>
<feature type="non-terminal residue" evidence="7">
    <location>
        <position position="1"/>
    </location>
</feature>
<keyword evidence="6" id="KW-0814">Transposable element</keyword>
<protein>
    <recommendedName>
        <fullName evidence="6">Mutator family transposase</fullName>
    </recommendedName>
</protein>
<keyword evidence="5 6" id="KW-0233">DNA recombination</keyword>
<evidence type="ECO:0000256" key="4">
    <source>
        <dbReference type="ARBA" id="ARBA00023125"/>
    </source>
</evidence>
<dbReference type="EMBL" id="JBHUHV010000081">
    <property type="protein sequence ID" value="MFD2069548.1"/>
    <property type="molecule type" value="Genomic_DNA"/>
</dbReference>
<organism evidence="7 8">
    <name type="scientific">Pontibacter silvestris</name>
    <dbReference type="NCBI Taxonomy" id="2305183"/>
    <lineage>
        <taxon>Bacteria</taxon>
        <taxon>Pseudomonadati</taxon>
        <taxon>Bacteroidota</taxon>
        <taxon>Cytophagia</taxon>
        <taxon>Cytophagales</taxon>
        <taxon>Hymenobacteraceae</taxon>
        <taxon>Pontibacter</taxon>
    </lineage>
</organism>
<evidence type="ECO:0000256" key="6">
    <source>
        <dbReference type="RuleBase" id="RU365089"/>
    </source>
</evidence>
<keyword evidence="8" id="KW-1185">Reference proteome</keyword>
<dbReference type="PANTHER" id="PTHR33217:SF8">
    <property type="entry name" value="MUTATOR FAMILY TRANSPOSASE"/>
    <property type="match status" value="1"/>
</dbReference>
<reference evidence="8" key="1">
    <citation type="journal article" date="2019" name="Int. J. Syst. Evol. Microbiol.">
        <title>The Global Catalogue of Microorganisms (GCM) 10K type strain sequencing project: providing services to taxonomists for standard genome sequencing and annotation.</title>
        <authorList>
            <consortium name="The Broad Institute Genomics Platform"/>
            <consortium name="The Broad Institute Genome Sequencing Center for Infectious Disease"/>
            <person name="Wu L."/>
            <person name="Ma J."/>
        </authorList>
    </citation>
    <scope>NUCLEOTIDE SEQUENCE [LARGE SCALE GENOMIC DNA]</scope>
    <source>
        <strain evidence="8">JCM 16545</strain>
    </source>
</reference>
<dbReference type="Pfam" id="PF00872">
    <property type="entry name" value="Transposase_mut"/>
    <property type="match status" value="1"/>
</dbReference>
<evidence type="ECO:0000256" key="1">
    <source>
        <dbReference type="ARBA" id="ARBA00002190"/>
    </source>
</evidence>